<gene>
    <name evidence="2" type="ORF">H257_00175</name>
</gene>
<dbReference type="GeneID" id="20802171"/>
<sequence>MQQGVGQRRRVELRAAFGRQRGTEEAAPLAAAGSSSSSASDSTAAWAETRGVGGWQRGLAVAGVGQRDRVGHTRSPQRAKLVFELDVGPVVELHAQVLVHEDQTPHVALPVVLFDAVNQRAFFHRRERAVLAVVLAVFRVTRQFGPGLDQRAPLVLEVHARSAVEQRTQVRVPKDAAPRTTVVGVTLDAKHQCRHFVGTVLSPLALDAVANVLARKVGGVSRIREVGAGRRGTQLLRHNACSQALGVLQLLKLLLLGQLHMVQLGCGIDGVELFVF</sequence>
<protein>
    <submittedName>
        <fullName evidence="2">Uncharacterized protein</fullName>
    </submittedName>
</protein>
<evidence type="ECO:0000313" key="2">
    <source>
        <dbReference type="EMBL" id="ETV88631.1"/>
    </source>
</evidence>
<feature type="region of interest" description="Disordered" evidence="1">
    <location>
        <begin position="1"/>
        <end position="45"/>
    </location>
</feature>
<evidence type="ECO:0000256" key="1">
    <source>
        <dbReference type="SAM" id="MobiDB-lite"/>
    </source>
</evidence>
<dbReference type="EMBL" id="KI913114">
    <property type="protein sequence ID" value="ETV88631.1"/>
    <property type="molecule type" value="Genomic_DNA"/>
</dbReference>
<dbReference type="AlphaFoldDB" id="W4HAQ4"/>
<accession>W4HAQ4</accession>
<dbReference type="VEuPathDB" id="FungiDB:H257_00175"/>
<reference evidence="2" key="1">
    <citation type="submission" date="2013-12" db="EMBL/GenBank/DDBJ databases">
        <title>The Genome Sequence of Aphanomyces astaci APO3.</title>
        <authorList>
            <consortium name="The Broad Institute Genomics Platform"/>
            <person name="Russ C."/>
            <person name="Tyler B."/>
            <person name="van West P."/>
            <person name="Dieguez-Uribeondo J."/>
            <person name="Young S.K."/>
            <person name="Zeng Q."/>
            <person name="Gargeya S."/>
            <person name="Fitzgerald M."/>
            <person name="Abouelleil A."/>
            <person name="Alvarado L."/>
            <person name="Chapman S.B."/>
            <person name="Gainer-Dewar J."/>
            <person name="Goldberg J."/>
            <person name="Griggs A."/>
            <person name="Gujja S."/>
            <person name="Hansen M."/>
            <person name="Howarth C."/>
            <person name="Imamovic A."/>
            <person name="Ireland A."/>
            <person name="Larimer J."/>
            <person name="McCowan C."/>
            <person name="Murphy C."/>
            <person name="Pearson M."/>
            <person name="Poon T.W."/>
            <person name="Priest M."/>
            <person name="Roberts A."/>
            <person name="Saif S."/>
            <person name="Shea T."/>
            <person name="Sykes S."/>
            <person name="Wortman J."/>
            <person name="Nusbaum C."/>
            <person name="Birren B."/>
        </authorList>
    </citation>
    <scope>NUCLEOTIDE SEQUENCE [LARGE SCALE GENOMIC DNA]</scope>
    <source>
        <strain evidence="2">APO3</strain>
    </source>
</reference>
<organism evidence="2">
    <name type="scientific">Aphanomyces astaci</name>
    <name type="common">Crayfish plague agent</name>
    <dbReference type="NCBI Taxonomy" id="112090"/>
    <lineage>
        <taxon>Eukaryota</taxon>
        <taxon>Sar</taxon>
        <taxon>Stramenopiles</taxon>
        <taxon>Oomycota</taxon>
        <taxon>Saprolegniomycetes</taxon>
        <taxon>Saprolegniales</taxon>
        <taxon>Verrucalvaceae</taxon>
        <taxon>Aphanomyces</taxon>
    </lineage>
</organism>
<proteinExistence type="predicted"/>
<feature type="compositionally biased region" description="Low complexity" evidence="1">
    <location>
        <begin position="26"/>
        <end position="45"/>
    </location>
</feature>
<dbReference type="RefSeq" id="XP_009821031.1">
    <property type="nucleotide sequence ID" value="XM_009822729.1"/>
</dbReference>
<name>W4HAQ4_APHAT</name>